<dbReference type="AlphaFoldDB" id="A0A836GPN3"/>
<evidence type="ECO:0000313" key="17">
    <source>
        <dbReference type="EMBL" id="KAG5347135.1"/>
    </source>
</evidence>
<evidence type="ECO:0000256" key="8">
    <source>
        <dbReference type="ARBA" id="ARBA00022723"/>
    </source>
</evidence>
<dbReference type="Proteomes" id="UP000669903">
    <property type="component" value="Unassembled WGS sequence"/>
</dbReference>
<keyword evidence="4" id="KW-0813">Transport</keyword>
<evidence type="ECO:0000256" key="11">
    <source>
        <dbReference type="ARBA" id="ARBA00022989"/>
    </source>
</evidence>
<keyword evidence="12" id="KW-0408">Iron</keyword>
<protein>
    <recommendedName>
        <fullName evidence="3">Cytochrome b</fullName>
    </recommendedName>
</protein>
<evidence type="ECO:0000256" key="1">
    <source>
        <dbReference type="ARBA" id="ARBA00004448"/>
    </source>
</evidence>
<keyword evidence="6" id="KW-0679">Respiratory chain</keyword>
<accession>A0A836GPN3</accession>
<evidence type="ECO:0000256" key="14">
    <source>
        <dbReference type="ARBA" id="ARBA00023136"/>
    </source>
</evidence>
<keyword evidence="14 15" id="KW-0472">Membrane</keyword>
<evidence type="ECO:0000256" key="9">
    <source>
        <dbReference type="ARBA" id="ARBA00022792"/>
    </source>
</evidence>
<comment type="caution">
    <text evidence="17">The sequence shown here is derived from an EMBL/GenBank/DDBJ whole genome shotgun (WGS) entry which is preliminary data.</text>
</comment>
<comment type="subunit">
    <text evidence="2">The main subunits of complex b-c1 are: cytochrome b, cytochrome c1 and the Rieske protein.</text>
</comment>
<reference evidence="17" key="1">
    <citation type="submission" date="2020-03" db="EMBL/GenBank/DDBJ databases">
        <title>Relaxed selection underlies rapid genomic changes in the transitions from sociality to social parasitism in ants.</title>
        <authorList>
            <person name="Bi X."/>
        </authorList>
    </citation>
    <scope>NUCLEOTIDE SEQUENCE</scope>
    <source>
        <strain evidence="17">BGI-DK2014a</strain>
        <tissue evidence="17">Whole body</tissue>
    </source>
</reference>
<evidence type="ECO:0000256" key="5">
    <source>
        <dbReference type="ARBA" id="ARBA00022617"/>
    </source>
</evidence>
<keyword evidence="8" id="KW-0479">Metal-binding</keyword>
<keyword evidence="9" id="KW-0999">Mitochondrion inner membrane</keyword>
<dbReference type="InterPro" id="IPR016174">
    <property type="entry name" value="Di-haem_cyt_TM"/>
</dbReference>
<feature type="domain" description="Cytochrome b/b6 C-terminal region profile" evidence="16">
    <location>
        <begin position="44"/>
        <end position="94"/>
    </location>
</feature>
<dbReference type="PROSITE" id="PS51003">
    <property type="entry name" value="CYTB_CTER"/>
    <property type="match status" value="1"/>
</dbReference>
<feature type="non-terminal residue" evidence="17">
    <location>
        <position position="1"/>
    </location>
</feature>
<name>A0A836GPN3_9HYME</name>
<evidence type="ECO:0000256" key="7">
    <source>
        <dbReference type="ARBA" id="ARBA00022692"/>
    </source>
</evidence>
<keyword evidence="10" id="KW-0249">Electron transport</keyword>
<evidence type="ECO:0000256" key="12">
    <source>
        <dbReference type="ARBA" id="ARBA00023004"/>
    </source>
</evidence>
<keyword evidence="7 15" id="KW-0812">Transmembrane</keyword>
<feature type="non-terminal residue" evidence="17">
    <location>
        <position position="94"/>
    </location>
</feature>
<gene>
    <name evidence="17" type="primary">Mtcyb_0</name>
    <name evidence="17" type="ORF">G6Z76_0004216</name>
</gene>
<dbReference type="GO" id="GO:0009055">
    <property type="term" value="F:electron transfer activity"/>
    <property type="evidence" value="ECO:0007669"/>
    <property type="project" value="InterPro"/>
</dbReference>
<proteinExistence type="predicted"/>
<keyword evidence="13" id="KW-0496">Mitochondrion</keyword>
<dbReference type="GO" id="GO:0016491">
    <property type="term" value="F:oxidoreductase activity"/>
    <property type="evidence" value="ECO:0007669"/>
    <property type="project" value="UniProtKB-UniRule"/>
</dbReference>
<dbReference type="InterPro" id="IPR005798">
    <property type="entry name" value="Cyt_b/b6_C"/>
</dbReference>
<evidence type="ECO:0000313" key="18">
    <source>
        <dbReference type="Proteomes" id="UP000669903"/>
    </source>
</evidence>
<evidence type="ECO:0000256" key="2">
    <source>
        <dbReference type="ARBA" id="ARBA00011649"/>
    </source>
</evidence>
<comment type="subcellular location">
    <subcellularLocation>
        <location evidence="1">Mitochondrion inner membrane</location>
        <topology evidence="1">Multi-pass membrane protein</topology>
    </subcellularLocation>
</comment>
<evidence type="ECO:0000256" key="6">
    <source>
        <dbReference type="ARBA" id="ARBA00022660"/>
    </source>
</evidence>
<evidence type="ECO:0000259" key="16">
    <source>
        <dbReference type="PROSITE" id="PS51003"/>
    </source>
</evidence>
<sequence>IIRGLFLSIYYCICIYLYIRRNIYYNSFNLTHTLHSTGSSNPTGINRDLYKTSFHPYFTFKDLPGFIITLSIFLIIILQYPYILGDPDNFTPIL</sequence>
<dbReference type="SUPFAM" id="SSF81342">
    <property type="entry name" value="Transmembrane di-heme cytochromes"/>
    <property type="match status" value="1"/>
</dbReference>
<keyword evidence="5" id="KW-0349">Heme</keyword>
<evidence type="ECO:0000256" key="4">
    <source>
        <dbReference type="ARBA" id="ARBA00022448"/>
    </source>
</evidence>
<feature type="transmembrane region" description="Helical" evidence="15">
    <location>
        <begin position="63"/>
        <end position="84"/>
    </location>
</feature>
<evidence type="ECO:0000256" key="3">
    <source>
        <dbReference type="ARBA" id="ARBA00013531"/>
    </source>
</evidence>
<evidence type="ECO:0000256" key="10">
    <source>
        <dbReference type="ARBA" id="ARBA00022982"/>
    </source>
</evidence>
<keyword evidence="18" id="KW-1185">Reference proteome</keyword>
<evidence type="ECO:0000256" key="13">
    <source>
        <dbReference type="ARBA" id="ARBA00023128"/>
    </source>
</evidence>
<dbReference type="GO" id="GO:0005743">
    <property type="term" value="C:mitochondrial inner membrane"/>
    <property type="evidence" value="ECO:0007669"/>
    <property type="project" value="UniProtKB-SubCell"/>
</dbReference>
<keyword evidence="11 15" id="KW-1133">Transmembrane helix</keyword>
<organism evidence="17 18">
    <name type="scientific">Acromyrmex charruanus</name>
    <dbReference type="NCBI Taxonomy" id="2715315"/>
    <lineage>
        <taxon>Eukaryota</taxon>
        <taxon>Metazoa</taxon>
        <taxon>Ecdysozoa</taxon>
        <taxon>Arthropoda</taxon>
        <taxon>Hexapoda</taxon>
        <taxon>Insecta</taxon>
        <taxon>Pterygota</taxon>
        <taxon>Neoptera</taxon>
        <taxon>Endopterygota</taxon>
        <taxon>Hymenoptera</taxon>
        <taxon>Apocrita</taxon>
        <taxon>Aculeata</taxon>
        <taxon>Formicoidea</taxon>
        <taxon>Formicidae</taxon>
        <taxon>Myrmicinae</taxon>
        <taxon>Acromyrmex</taxon>
    </lineage>
</organism>
<dbReference type="InterPro" id="IPR027387">
    <property type="entry name" value="Cytb/b6-like_sf"/>
</dbReference>
<dbReference type="EMBL" id="JAANIC010001132">
    <property type="protein sequence ID" value="KAG5347135.1"/>
    <property type="molecule type" value="Genomic_DNA"/>
</dbReference>
<dbReference type="GO" id="GO:0022904">
    <property type="term" value="P:respiratory electron transport chain"/>
    <property type="evidence" value="ECO:0007669"/>
    <property type="project" value="InterPro"/>
</dbReference>
<dbReference type="GO" id="GO:0046872">
    <property type="term" value="F:metal ion binding"/>
    <property type="evidence" value="ECO:0007669"/>
    <property type="project" value="UniProtKB-KW"/>
</dbReference>
<dbReference type="Gene3D" id="1.20.810.10">
    <property type="entry name" value="Cytochrome Bc1 Complex, Chain C"/>
    <property type="match status" value="1"/>
</dbReference>
<evidence type="ECO:0000256" key="15">
    <source>
        <dbReference type="SAM" id="Phobius"/>
    </source>
</evidence>